<dbReference type="AlphaFoldDB" id="A0A7K6ZS88"/>
<dbReference type="InterPro" id="IPR011515">
    <property type="entry name" value="Shugoshin_C"/>
</dbReference>
<evidence type="ECO:0000256" key="9">
    <source>
        <dbReference type="SAM" id="MobiDB-lite"/>
    </source>
</evidence>
<dbReference type="Proteomes" id="UP000538817">
    <property type="component" value="Unassembled WGS sequence"/>
</dbReference>
<dbReference type="GO" id="GO:0005634">
    <property type="term" value="C:nucleus"/>
    <property type="evidence" value="ECO:0007669"/>
    <property type="project" value="InterPro"/>
</dbReference>
<feature type="region of interest" description="Disordered" evidence="9">
    <location>
        <begin position="204"/>
        <end position="327"/>
    </location>
</feature>
<name>A0A7K6ZS88_9AVES</name>
<keyword evidence="4" id="KW-0132">Cell division</keyword>
<evidence type="ECO:0000256" key="4">
    <source>
        <dbReference type="ARBA" id="ARBA00022618"/>
    </source>
</evidence>
<keyword evidence="7" id="KW-0131">Cell cycle</keyword>
<keyword evidence="3" id="KW-0158">Chromosome</keyword>
<comment type="subcellular location">
    <subcellularLocation>
        <location evidence="1">Chromosome</location>
        <location evidence="1">Centromere</location>
    </subcellularLocation>
</comment>
<feature type="compositionally biased region" description="Basic and acidic residues" evidence="9">
    <location>
        <begin position="489"/>
        <end position="500"/>
    </location>
</feature>
<evidence type="ECO:0000256" key="3">
    <source>
        <dbReference type="ARBA" id="ARBA00022454"/>
    </source>
</evidence>
<keyword evidence="5" id="KW-0159">Chromosome partition</keyword>
<feature type="compositionally biased region" description="Basic residues" evidence="9">
    <location>
        <begin position="461"/>
        <end position="471"/>
    </location>
</feature>
<dbReference type="GO" id="GO:0051301">
    <property type="term" value="P:cell division"/>
    <property type="evidence" value="ECO:0007669"/>
    <property type="project" value="UniProtKB-KW"/>
</dbReference>
<evidence type="ECO:0000313" key="12">
    <source>
        <dbReference type="Proteomes" id="UP000538817"/>
    </source>
</evidence>
<evidence type="ECO:0000256" key="5">
    <source>
        <dbReference type="ARBA" id="ARBA00022829"/>
    </source>
</evidence>
<evidence type="ECO:0000256" key="8">
    <source>
        <dbReference type="ARBA" id="ARBA00023328"/>
    </source>
</evidence>
<keyword evidence="12" id="KW-1185">Reference proteome</keyword>
<keyword evidence="8" id="KW-0137">Centromere</keyword>
<feature type="region of interest" description="Disordered" evidence="9">
    <location>
        <begin position="444"/>
        <end position="510"/>
    </location>
</feature>
<feature type="compositionally biased region" description="Basic residues" evidence="9">
    <location>
        <begin position="501"/>
        <end position="510"/>
    </location>
</feature>
<comment type="caution">
    <text evidence="11">The sequence shown here is derived from an EMBL/GenBank/DDBJ whole genome shotgun (WGS) entry which is preliminary data.</text>
</comment>
<evidence type="ECO:0000256" key="2">
    <source>
        <dbReference type="ARBA" id="ARBA00010845"/>
    </source>
</evidence>
<evidence type="ECO:0000259" key="10">
    <source>
        <dbReference type="Pfam" id="PF07557"/>
    </source>
</evidence>
<dbReference type="EMBL" id="VZSG01000214">
    <property type="protein sequence ID" value="NWX86377.1"/>
    <property type="molecule type" value="Genomic_DNA"/>
</dbReference>
<dbReference type="GO" id="GO:0045132">
    <property type="term" value="P:meiotic chromosome segregation"/>
    <property type="evidence" value="ECO:0007669"/>
    <property type="project" value="InterPro"/>
</dbReference>
<comment type="similarity">
    <text evidence="2">Belongs to the shugoshin family.</text>
</comment>
<dbReference type="Pfam" id="PF07557">
    <property type="entry name" value="Shugoshin_C"/>
    <property type="match status" value="1"/>
</dbReference>
<evidence type="ECO:0000256" key="6">
    <source>
        <dbReference type="ARBA" id="ARBA00023054"/>
    </source>
</evidence>
<feature type="compositionally biased region" description="Low complexity" evidence="9">
    <location>
        <begin position="210"/>
        <end position="221"/>
    </location>
</feature>
<evidence type="ECO:0000256" key="1">
    <source>
        <dbReference type="ARBA" id="ARBA00004584"/>
    </source>
</evidence>
<keyword evidence="6" id="KW-0175">Coiled coil</keyword>
<feature type="domain" description="Shugoshin C-terminal" evidence="10">
    <location>
        <begin position="812"/>
        <end position="833"/>
    </location>
</feature>
<protein>
    <submittedName>
        <fullName evidence="11">SGO1 protein</fullName>
    </submittedName>
</protein>
<accession>A0A7K6ZS88</accession>
<feature type="region of interest" description="Disordered" evidence="9">
    <location>
        <begin position="628"/>
        <end position="664"/>
    </location>
</feature>
<feature type="compositionally biased region" description="Polar residues" evidence="9">
    <location>
        <begin position="444"/>
        <end position="453"/>
    </location>
</feature>
<dbReference type="InterPro" id="IPR038889">
    <property type="entry name" value="Shugoshin1/2"/>
</dbReference>
<feature type="non-terminal residue" evidence="11">
    <location>
        <position position="874"/>
    </location>
</feature>
<dbReference type="PANTHER" id="PTHR21577:SF3">
    <property type="entry name" value="SHUGOSHIN 1-RELATED"/>
    <property type="match status" value="1"/>
</dbReference>
<evidence type="ECO:0000256" key="7">
    <source>
        <dbReference type="ARBA" id="ARBA00023306"/>
    </source>
</evidence>
<sequence>RQELLKPPICCCAPQFYTSFASLSNGQNNNITEDSWADDTTDGQLVRPAVVLLKAPASKQCDEGRQDGSSAAVQTSMVDVQPPVLNKTQEFVPVVSKDALPQELGENVKKHHEVVETKEASVECDVLGECLLATEQDPSNLPALTWESHPLPQEDDEMVKRFCDRLSQGHVTQRRKHSTLFATSTPFSGEDFFSHIGSTRVSQWSVTKENSNSNRSNAQQQLKSPSCLASPAQTAVDSDLKTLSEEVLSDQPQTKETVCDTETDPKCSKVPEFIPVKGKSKGNGKTTAVKTDVKKASTRKRKRNSIKSNTKDVPDVPQGEESTQNANKLLQLKAVTNSTESEVPEMRQEACVGALEGKNRSHGTCLHSHFPAEIRDPRRTYVVNPAPMHNLQSGDLLQQGEKEAVSEMQSVESLLKSPVHTFSTHKAPSDDHSLQYSLSLNEETSGISTLQQDSSSVSTKSMRRKTSRKTRVILQRSDSDEESLPKSTKTSEAKAEEQPKRSKTSRRKTIKAMVGNSNDQRNEMEVSAPCVGVQGVAKESAKDLPDYPKCSRKTYVIRPLDLPGSLDCIKADFEREEVARSEYVPESKASKIPRVQKLVTAQNKKKWTGDLQEKKQTHNTNTLEKALSLIPKPQSKRTTCNPPETDSLARQSDGTRLHSGSSELVSKQTVLPGKLSYITDLLSKPDAFLEEQIAEISLANNLMNISDSLESSTVRCSVALPLGSSLADPPISRSLGTEDSKIPKKSACPENVLTFKERSAEEVLEGRNQVELSSKEHSERASLQKPEICPLRDLTNAGTLCSPDSEEALGRRSKRRRDPACYAEPKLNSKLRRGDPFTNSEFLHSPVYKTKKKKVTKAKTKTLKIKVEEEWLPE</sequence>
<feature type="compositionally biased region" description="Basic residues" evidence="9">
    <location>
        <begin position="296"/>
        <end position="305"/>
    </location>
</feature>
<feature type="non-terminal residue" evidence="11">
    <location>
        <position position="1"/>
    </location>
</feature>
<evidence type="ECO:0000313" key="11">
    <source>
        <dbReference type="EMBL" id="NWX86377.1"/>
    </source>
</evidence>
<dbReference type="GO" id="GO:0000776">
    <property type="term" value="C:kinetochore"/>
    <property type="evidence" value="ECO:0007669"/>
    <property type="project" value="TreeGrafter"/>
</dbReference>
<dbReference type="PANTHER" id="PTHR21577">
    <property type="entry name" value="SHUGOSHIN"/>
    <property type="match status" value="1"/>
</dbReference>
<gene>
    <name evidence="11" type="primary">Sgo1_0</name>
    <name evidence="11" type="ORF">NOTPEN_R14397</name>
</gene>
<feature type="region of interest" description="Disordered" evidence="9">
    <location>
        <begin position="800"/>
        <end position="839"/>
    </location>
</feature>
<organism evidence="11 12">
    <name type="scientific">Nothoprocta pentlandii</name>
    <dbReference type="NCBI Taxonomy" id="2585814"/>
    <lineage>
        <taxon>Eukaryota</taxon>
        <taxon>Metazoa</taxon>
        <taxon>Chordata</taxon>
        <taxon>Craniata</taxon>
        <taxon>Vertebrata</taxon>
        <taxon>Euteleostomi</taxon>
        <taxon>Archelosauria</taxon>
        <taxon>Archosauria</taxon>
        <taxon>Dinosauria</taxon>
        <taxon>Saurischia</taxon>
        <taxon>Theropoda</taxon>
        <taxon>Coelurosauria</taxon>
        <taxon>Aves</taxon>
        <taxon>Palaeognathae</taxon>
        <taxon>Tinamiformes</taxon>
        <taxon>Tinamidae</taxon>
        <taxon>Nothoprocta</taxon>
    </lineage>
</organism>
<dbReference type="GO" id="GO:0051177">
    <property type="term" value="P:meiotic sister chromatid cohesion"/>
    <property type="evidence" value="ECO:0007669"/>
    <property type="project" value="TreeGrafter"/>
</dbReference>
<feature type="compositionally biased region" description="Polar residues" evidence="9">
    <location>
        <begin position="636"/>
        <end position="664"/>
    </location>
</feature>
<proteinExistence type="inferred from homology"/>
<reference evidence="11 12" key="1">
    <citation type="submission" date="2019-09" db="EMBL/GenBank/DDBJ databases">
        <title>Bird 10,000 Genomes (B10K) Project - Family phase.</title>
        <authorList>
            <person name="Zhang G."/>
        </authorList>
    </citation>
    <scope>NUCLEOTIDE SEQUENCE [LARGE SCALE GENOMIC DNA]</scope>
    <source>
        <strain evidence="11">B10K-MSB-04</strain>
    </source>
</reference>